<dbReference type="PANTHER" id="PTHR43174">
    <property type="entry name" value="UDP-N-ACETYLGLUCOSAMINE 2-EPIMERASE"/>
    <property type="match status" value="1"/>
</dbReference>
<dbReference type="NCBIfam" id="TIGR03568">
    <property type="entry name" value="NeuC_NnaA"/>
    <property type="match status" value="1"/>
</dbReference>
<protein>
    <submittedName>
        <fullName evidence="2">UDP-N-acetylglucosamine 2-epimerase (Non-hydrolysing)/GDP/UDP-N,N'-diacetylbacillosamine 2-epimerase (Hydrolysing)</fullName>
    </submittedName>
</protein>
<evidence type="ECO:0000313" key="3">
    <source>
        <dbReference type="Proteomes" id="UP000199017"/>
    </source>
</evidence>
<dbReference type="SUPFAM" id="SSF53756">
    <property type="entry name" value="UDP-Glycosyltransferase/glycogen phosphorylase"/>
    <property type="match status" value="1"/>
</dbReference>
<dbReference type="RefSeq" id="WP_091585176.1">
    <property type="nucleotide sequence ID" value="NZ_FNDU01000006.1"/>
</dbReference>
<dbReference type="Proteomes" id="UP000199017">
    <property type="component" value="Unassembled WGS sequence"/>
</dbReference>
<accession>A0A1G8JHM7</accession>
<dbReference type="GO" id="GO:0004553">
    <property type="term" value="F:hydrolase activity, hydrolyzing O-glycosyl compounds"/>
    <property type="evidence" value="ECO:0007669"/>
    <property type="project" value="InterPro"/>
</dbReference>
<dbReference type="EMBL" id="FNDU01000006">
    <property type="protein sequence ID" value="SDI30632.1"/>
    <property type="molecule type" value="Genomic_DNA"/>
</dbReference>
<proteinExistence type="predicted"/>
<feature type="domain" description="UDP-N-acetylglucosamine 2-epimerase" evidence="1">
    <location>
        <begin position="26"/>
        <end position="367"/>
    </location>
</feature>
<dbReference type="AlphaFoldDB" id="A0A1G8JHM7"/>
<dbReference type="InterPro" id="IPR020004">
    <property type="entry name" value="UDP-GlcNAc_Epase"/>
</dbReference>
<keyword evidence="3" id="KW-1185">Reference proteome</keyword>
<dbReference type="Gene3D" id="3.40.50.2000">
    <property type="entry name" value="Glycogen Phosphorylase B"/>
    <property type="match status" value="2"/>
</dbReference>
<sequence length="386" mass="42886">MVKRKVCVVTGTRAEYGLLSTLMEGIEKDQKLQLQVVVTGMHLSPEFGLTYKEIEEDGFIIHHKVEMLLSSDTAIGVTKSIGLGIISFADVFQQLQPDIIVLFGDRYEVLAAAQAALIAKVPVAHISGGDTTEGAFDEAIRHSITKMSHLHFVTNKLSWQRVRQLGENPKHIYNVGSLAIERIYRVMRMSRLELEKSLPFSFLRKNLLITFHPVTLENQASSQQLKELLEALDHLGPDFGLIFTKPNADPEGREFIRLLDDFVSTRPNARAFTSLGQLRYFSTIAQVDAVVGNSSSGIYEVPAFRKPTVNIGDRQKGRLQASSVINCAAKKVDIEKAIHAALVKDCTSTVHPYGEGNSSKKIILIIKRITDYKALLKKHFFKAGGV</sequence>
<dbReference type="InterPro" id="IPR029767">
    <property type="entry name" value="WecB-like"/>
</dbReference>
<evidence type="ECO:0000259" key="1">
    <source>
        <dbReference type="Pfam" id="PF02350"/>
    </source>
</evidence>
<dbReference type="GO" id="GO:0006047">
    <property type="term" value="P:UDP-N-acetylglucosamine metabolic process"/>
    <property type="evidence" value="ECO:0007669"/>
    <property type="project" value="InterPro"/>
</dbReference>
<dbReference type="OrthoDB" id="9803238at2"/>
<name>A0A1G8JHM7_9BACI</name>
<evidence type="ECO:0000313" key="2">
    <source>
        <dbReference type="EMBL" id="SDI30632.1"/>
    </source>
</evidence>
<dbReference type="InterPro" id="IPR003331">
    <property type="entry name" value="UDP_GlcNAc_Epimerase_2_dom"/>
</dbReference>
<dbReference type="Pfam" id="PF02350">
    <property type="entry name" value="Epimerase_2"/>
    <property type="match status" value="1"/>
</dbReference>
<organism evidence="2 3">
    <name type="scientific">Alteribacillus bidgolensis</name>
    <dbReference type="NCBI Taxonomy" id="930129"/>
    <lineage>
        <taxon>Bacteria</taxon>
        <taxon>Bacillati</taxon>
        <taxon>Bacillota</taxon>
        <taxon>Bacilli</taxon>
        <taxon>Bacillales</taxon>
        <taxon>Bacillaceae</taxon>
        <taxon>Alteribacillus</taxon>
    </lineage>
</organism>
<gene>
    <name evidence="2" type="ORF">SAMN05216352_106200</name>
</gene>
<dbReference type="CDD" id="cd03786">
    <property type="entry name" value="GTB_UDP-GlcNAc_2-Epimerase"/>
    <property type="match status" value="1"/>
</dbReference>
<reference evidence="2 3" key="1">
    <citation type="submission" date="2016-10" db="EMBL/GenBank/DDBJ databases">
        <authorList>
            <person name="de Groot N.N."/>
        </authorList>
    </citation>
    <scope>NUCLEOTIDE SEQUENCE [LARGE SCALE GENOMIC DNA]</scope>
    <source>
        <strain evidence="3">P4B,CCM 7963,CECT 7998,DSM 25260,IBRC-M 10614,KCTC 13821</strain>
    </source>
</reference>
<dbReference type="STRING" id="930129.SAMN05216352_106200"/>
<dbReference type="PANTHER" id="PTHR43174:SF3">
    <property type="entry name" value="UDP-N-ACETYLGLUCOSAMINE 2-EPIMERASE"/>
    <property type="match status" value="1"/>
</dbReference>